<keyword evidence="5 8" id="KW-0378">Hydrolase</keyword>
<protein>
    <recommendedName>
        <fullName evidence="8">Ribonuclease VapC</fullName>
        <shortName evidence="8">RNase VapC</shortName>
        <ecNumber evidence="8">3.1.-.-</ecNumber>
    </recommendedName>
    <alternativeName>
        <fullName evidence="8">Toxin VapC</fullName>
    </alternativeName>
</protein>
<dbReference type="GO" id="GO:0004540">
    <property type="term" value="F:RNA nuclease activity"/>
    <property type="evidence" value="ECO:0007669"/>
    <property type="project" value="InterPro"/>
</dbReference>
<keyword evidence="2 8" id="KW-1277">Toxin-antitoxin system</keyword>
<evidence type="ECO:0000256" key="7">
    <source>
        <dbReference type="ARBA" id="ARBA00038093"/>
    </source>
</evidence>
<evidence type="ECO:0000256" key="3">
    <source>
        <dbReference type="ARBA" id="ARBA00022722"/>
    </source>
</evidence>
<evidence type="ECO:0000256" key="4">
    <source>
        <dbReference type="ARBA" id="ARBA00022723"/>
    </source>
</evidence>
<comment type="similarity">
    <text evidence="7 8">Belongs to the PINc/VapC protein family.</text>
</comment>
<dbReference type="HAMAP" id="MF_00265">
    <property type="entry name" value="VapC_Nob1"/>
    <property type="match status" value="1"/>
</dbReference>
<dbReference type="Gene3D" id="3.40.50.1010">
    <property type="entry name" value="5'-nuclease"/>
    <property type="match status" value="1"/>
</dbReference>
<evidence type="ECO:0000256" key="5">
    <source>
        <dbReference type="ARBA" id="ARBA00022801"/>
    </source>
</evidence>
<dbReference type="PANTHER" id="PTHR33653:SF1">
    <property type="entry name" value="RIBONUCLEASE VAPC2"/>
    <property type="match status" value="1"/>
</dbReference>
<evidence type="ECO:0000313" key="10">
    <source>
        <dbReference type="EMBL" id="GHD11517.1"/>
    </source>
</evidence>
<evidence type="ECO:0000259" key="9">
    <source>
        <dbReference type="Pfam" id="PF01850"/>
    </source>
</evidence>
<dbReference type="SUPFAM" id="SSF88723">
    <property type="entry name" value="PIN domain-like"/>
    <property type="match status" value="1"/>
</dbReference>
<dbReference type="InterPro" id="IPR050556">
    <property type="entry name" value="Type_II_TA_system_RNase"/>
</dbReference>
<dbReference type="EC" id="3.1.-.-" evidence="8"/>
<comment type="function">
    <text evidence="8">Toxic component of a toxin-antitoxin (TA) system. An RNase.</text>
</comment>
<evidence type="ECO:0000256" key="1">
    <source>
        <dbReference type="ARBA" id="ARBA00001946"/>
    </source>
</evidence>
<keyword evidence="11" id="KW-1185">Reference proteome</keyword>
<feature type="binding site" evidence="8">
    <location>
        <position position="98"/>
    </location>
    <ligand>
        <name>Mg(2+)</name>
        <dbReference type="ChEBI" id="CHEBI:18420"/>
    </ligand>
</feature>
<reference evidence="10" key="1">
    <citation type="journal article" date="2014" name="Int. J. Syst. Evol. Microbiol.">
        <title>Complete genome sequence of Corynebacterium casei LMG S-19264T (=DSM 44701T), isolated from a smear-ripened cheese.</title>
        <authorList>
            <consortium name="US DOE Joint Genome Institute (JGI-PGF)"/>
            <person name="Walter F."/>
            <person name="Albersmeier A."/>
            <person name="Kalinowski J."/>
            <person name="Ruckert C."/>
        </authorList>
    </citation>
    <scope>NUCLEOTIDE SEQUENCE</scope>
    <source>
        <strain evidence="10">KCTC 42249</strain>
    </source>
</reference>
<evidence type="ECO:0000256" key="8">
    <source>
        <dbReference type="HAMAP-Rule" id="MF_00265"/>
    </source>
</evidence>
<evidence type="ECO:0000256" key="6">
    <source>
        <dbReference type="ARBA" id="ARBA00022842"/>
    </source>
</evidence>
<sequence length="140" mass="15666">MIRYMLDSNVLIDIARDEDERVARRFEEKALGEIGISVVVSGEVRHGMRKRPAARSNPKMTYLLGSLRTEQMGPDVGVLYGDIRDDLERRGISITPNDYWIAAHAMSNGAVLVTSDRRIHDAGITGLKLEDWRDELAGQG</sequence>
<dbReference type="GO" id="GO:0000287">
    <property type="term" value="F:magnesium ion binding"/>
    <property type="evidence" value="ECO:0007669"/>
    <property type="project" value="UniProtKB-UniRule"/>
</dbReference>
<organism evidence="10 11">
    <name type="scientific">Tianweitania populi</name>
    <dbReference type="NCBI Taxonomy" id="1607949"/>
    <lineage>
        <taxon>Bacteria</taxon>
        <taxon>Pseudomonadati</taxon>
        <taxon>Pseudomonadota</taxon>
        <taxon>Alphaproteobacteria</taxon>
        <taxon>Hyphomicrobiales</taxon>
        <taxon>Phyllobacteriaceae</taxon>
        <taxon>Tianweitania</taxon>
    </lineage>
</organism>
<reference evidence="10" key="2">
    <citation type="submission" date="2020-09" db="EMBL/GenBank/DDBJ databases">
        <authorList>
            <person name="Sun Q."/>
            <person name="Kim S."/>
        </authorList>
    </citation>
    <scope>NUCLEOTIDE SEQUENCE</scope>
    <source>
        <strain evidence="10">KCTC 42249</strain>
    </source>
</reference>
<feature type="binding site" evidence="8">
    <location>
        <position position="7"/>
    </location>
    <ligand>
        <name>Mg(2+)</name>
        <dbReference type="ChEBI" id="CHEBI:18420"/>
    </ligand>
</feature>
<keyword evidence="4 8" id="KW-0479">Metal-binding</keyword>
<dbReference type="GO" id="GO:0016787">
    <property type="term" value="F:hydrolase activity"/>
    <property type="evidence" value="ECO:0007669"/>
    <property type="project" value="UniProtKB-KW"/>
</dbReference>
<keyword evidence="3 8" id="KW-0540">Nuclease</keyword>
<keyword evidence="6 8" id="KW-0460">Magnesium</keyword>
<dbReference type="Pfam" id="PF01850">
    <property type="entry name" value="PIN"/>
    <property type="match status" value="1"/>
</dbReference>
<comment type="cofactor">
    <cofactor evidence="1 8">
        <name>Mg(2+)</name>
        <dbReference type="ChEBI" id="CHEBI:18420"/>
    </cofactor>
</comment>
<feature type="domain" description="PIN" evidence="9">
    <location>
        <begin position="4"/>
        <end position="122"/>
    </location>
</feature>
<dbReference type="Proteomes" id="UP000630142">
    <property type="component" value="Unassembled WGS sequence"/>
</dbReference>
<proteinExistence type="inferred from homology"/>
<dbReference type="InterPro" id="IPR029060">
    <property type="entry name" value="PIN-like_dom_sf"/>
</dbReference>
<dbReference type="GO" id="GO:0090729">
    <property type="term" value="F:toxin activity"/>
    <property type="evidence" value="ECO:0007669"/>
    <property type="project" value="UniProtKB-KW"/>
</dbReference>
<dbReference type="InterPro" id="IPR022907">
    <property type="entry name" value="VapC_family"/>
</dbReference>
<comment type="caution">
    <text evidence="10">The sequence shown here is derived from an EMBL/GenBank/DDBJ whole genome shotgun (WGS) entry which is preliminary data.</text>
</comment>
<name>A0A8J3DP57_9HYPH</name>
<evidence type="ECO:0000256" key="2">
    <source>
        <dbReference type="ARBA" id="ARBA00022649"/>
    </source>
</evidence>
<dbReference type="InterPro" id="IPR002716">
    <property type="entry name" value="PIN_dom"/>
</dbReference>
<dbReference type="PANTHER" id="PTHR33653">
    <property type="entry name" value="RIBONUCLEASE VAPC2"/>
    <property type="match status" value="1"/>
</dbReference>
<evidence type="ECO:0000313" key="11">
    <source>
        <dbReference type="Proteomes" id="UP000630142"/>
    </source>
</evidence>
<accession>A0A8J3DP57</accession>
<dbReference type="RefSeq" id="WP_189502797.1">
    <property type="nucleotide sequence ID" value="NZ_BMZQ01000001.1"/>
</dbReference>
<dbReference type="AlphaFoldDB" id="A0A8J3DP57"/>
<dbReference type="EMBL" id="BMZQ01000001">
    <property type="protein sequence ID" value="GHD11517.1"/>
    <property type="molecule type" value="Genomic_DNA"/>
</dbReference>
<gene>
    <name evidence="10" type="primary">mvpA</name>
    <name evidence="8" type="synonym">vapC</name>
    <name evidence="10" type="ORF">GCM10016234_14750</name>
</gene>
<keyword evidence="8" id="KW-0800">Toxin</keyword>